<feature type="compositionally biased region" description="Basic and acidic residues" evidence="1">
    <location>
        <begin position="357"/>
        <end position="373"/>
    </location>
</feature>
<proteinExistence type="predicted"/>
<keyword evidence="3" id="KW-1185">Reference proteome</keyword>
<feature type="compositionally biased region" description="Basic and acidic residues" evidence="1">
    <location>
        <begin position="382"/>
        <end position="391"/>
    </location>
</feature>
<protein>
    <submittedName>
        <fullName evidence="2">Uncharacterized protein</fullName>
    </submittedName>
</protein>
<feature type="compositionally biased region" description="Polar residues" evidence="1">
    <location>
        <begin position="593"/>
        <end position="602"/>
    </location>
</feature>
<accession>A0AAJ0G6Q3</accession>
<feature type="compositionally biased region" description="Polar residues" evidence="1">
    <location>
        <begin position="501"/>
        <end position="519"/>
    </location>
</feature>
<dbReference type="AlphaFoldDB" id="A0AAJ0G6Q3"/>
<reference evidence="2" key="1">
    <citation type="submission" date="2023-04" db="EMBL/GenBank/DDBJ databases">
        <title>Black Yeasts Isolated from many extreme environments.</title>
        <authorList>
            <person name="Coleine C."/>
            <person name="Stajich J.E."/>
            <person name="Selbmann L."/>
        </authorList>
    </citation>
    <scope>NUCLEOTIDE SEQUENCE</scope>
    <source>
        <strain evidence="2">CCFEE 5312</strain>
    </source>
</reference>
<feature type="region of interest" description="Disordered" evidence="1">
    <location>
        <begin position="313"/>
        <end position="647"/>
    </location>
</feature>
<comment type="caution">
    <text evidence="2">The sequence shown here is derived from an EMBL/GenBank/DDBJ whole genome shotgun (WGS) entry which is preliminary data.</text>
</comment>
<evidence type="ECO:0000313" key="2">
    <source>
        <dbReference type="EMBL" id="KAK3050059.1"/>
    </source>
</evidence>
<feature type="compositionally biased region" description="Basic and acidic residues" evidence="1">
    <location>
        <begin position="603"/>
        <end position="619"/>
    </location>
</feature>
<name>A0AAJ0G6Q3_9PEZI</name>
<dbReference type="Proteomes" id="UP001271007">
    <property type="component" value="Unassembled WGS sequence"/>
</dbReference>
<feature type="region of interest" description="Disordered" evidence="1">
    <location>
        <begin position="778"/>
        <end position="828"/>
    </location>
</feature>
<sequence>MPTLRGIKCTIEIGPGNLPLKEYKAKYDDGYVQTFLAVPDSGVNFTVHIETEGYIAPGLAFFVFMDGEYQCNRNRIGLKLPGYGVDPSEYETAFRMRQKEEKNAYGSFVASDWSFKALDRVSADKAPSLNSQFLNNIGTIEIVALRCKPSDDYDATDVAKAIRRGRYAAGYDGAADSPNPGILKNAGDNAMMGKQVRIAMPPTPPVGNNHGQNVNAYPMFETPAYGYGGGMAMPGGGMQPGFQQIGQGTYDPNPCFQAYGNIPPMPSLSQMPFLPGGMPQGMEPVYGPHGYGPPRNFQAQQGMQAFPLAGQPQYQQTGPAAGPAHTMFNTGHPPPQTFSDFQKKEQAGKAGQVARAGETHTARAKRLDAERQARNKNSTLDHFADKNKNAEFEAQWGSELPKDHAQRDPAEEERKKVDEEWRKRKRGNDWQQGNNANRAQDAQKMGGDRGGKKDGNAWYANDAAGAWNNQNEQKNNSDRGRNDKKDSDGWGGTGGGWDKQPSANNGGNNTWSKDQNAQQGAGDWKESKPSSNKGDWKQNNGWGGDNDQKQDAGSWGTPAADQKNGDDKWGGSQNSKSNNGGGSWDKKSDSNDKQSNQGWGNNDKSDDKQGGWGDDDAKSRHSASSTKSTKSHHRRSGSISSSQDAKSHIKPYFKEWNQPFDKIIEGSESDASSTYAAGREVYHYPADPLPPVPANKAKSASHGVQTGMGTDYAHLTRRPAYLDSMEKPYAVFSFKYRSPEALSKICGATISTADLEKRVEKDLLLTLPKHKLVEELMAKRGVSAPGKKRGGESRKGSGGGNEKGAGKEQGGWGAASAAGGGSGGGGGW</sequence>
<feature type="compositionally biased region" description="Gly residues" evidence="1">
    <location>
        <begin position="796"/>
        <end position="828"/>
    </location>
</feature>
<evidence type="ECO:0000313" key="3">
    <source>
        <dbReference type="Proteomes" id="UP001271007"/>
    </source>
</evidence>
<organism evidence="2 3">
    <name type="scientific">Extremus antarcticus</name>
    <dbReference type="NCBI Taxonomy" id="702011"/>
    <lineage>
        <taxon>Eukaryota</taxon>
        <taxon>Fungi</taxon>
        <taxon>Dikarya</taxon>
        <taxon>Ascomycota</taxon>
        <taxon>Pezizomycotina</taxon>
        <taxon>Dothideomycetes</taxon>
        <taxon>Dothideomycetidae</taxon>
        <taxon>Mycosphaerellales</taxon>
        <taxon>Extremaceae</taxon>
        <taxon>Extremus</taxon>
    </lineage>
</organism>
<evidence type="ECO:0000256" key="1">
    <source>
        <dbReference type="SAM" id="MobiDB-lite"/>
    </source>
</evidence>
<gene>
    <name evidence="2" type="ORF">LTR09_008714</name>
</gene>
<dbReference type="EMBL" id="JAWDJX010000035">
    <property type="protein sequence ID" value="KAK3050059.1"/>
    <property type="molecule type" value="Genomic_DNA"/>
</dbReference>
<feature type="compositionally biased region" description="Basic and acidic residues" evidence="1">
    <location>
        <begin position="400"/>
        <end position="422"/>
    </location>
</feature>
<feature type="compositionally biased region" description="Polar residues" evidence="1">
    <location>
        <begin position="529"/>
        <end position="540"/>
    </location>
</feature>
<feature type="compositionally biased region" description="Basic and acidic residues" evidence="1">
    <location>
        <begin position="475"/>
        <end position="488"/>
    </location>
</feature>
<feature type="compositionally biased region" description="Basic and acidic residues" evidence="1">
    <location>
        <begin position="446"/>
        <end position="455"/>
    </location>
</feature>
<feature type="compositionally biased region" description="Polar residues" evidence="1">
    <location>
        <begin position="429"/>
        <end position="440"/>
    </location>
</feature>